<protein>
    <recommendedName>
        <fullName evidence="6">Copper resistance protein D</fullName>
    </recommendedName>
</protein>
<dbReference type="EMBL" id="BJXU01000034">
    <property type="protein sequence ID" value="GEN23106.1"/>
    <property type="molecule type" value="Genomic_DNA"/>
</dbReference>
<feature type="transmembrane region" description="Helical" evidence="1">
    <location>
        <begin position="99"/>
        <end position="118"/>
    </location>
</feature>
<evidence type="ECO:0000313" key="3">
    <source>
        <dbReference type="EMBL" id="SHL79275.1"/>
    </source>
</evidence>
<dbReference type="AlphaFoldDB" id="A0A1M7DII7"/>
<feature type="transmembrane region" description="Helical" evidence="1">
    <location>
        <begin position="12"/>
        <end position="32"/>
    </location>
</feature>
<dbReference type="EMBL" id="FRCA01000003">
    <property type="protein sequence ID" value="SHL79275.1"/>
    <property type="molecule type" value="Genomic_DNA"/>
</dbReference>
<proteinExistence type="predicted"/>
<reference evidence="2 5" key="2">
    <citation type="submission" date="2019-07" db="EMBL/GenBank/DDBJ databases">
        <title>Whole genome shotgun sequence of Halomonas cupida NBRC 102219.</title>
        <authorList>
            <person name="Hosoyama A."/>
            <person name="Uohara A."/>
            <person name="Ohji S."/>
            <person name="Ichikawa N."/>
        </authorList>
    </citation>
    <scope>NUCLEOTIDE SEQUENCE [LARGE SCALE GENOMIC DNA]</scope>
    <source>
        <strain evidence="2 5">NBRC 102219</strain>
    </source>
</reference>
<reference evidence="3 4" key="1">
    <citation type="submission" date="2016-11" db="EMBL/GenBank/DDBJ databases">
        <authorList>
            <person name="Jaros S."/>
            <person name="Januszkiewicz K."/>
            <person name="Wedrychowicz H."/>
        </authorList>
    </citation>
    <scope>NUCLEOTIDE SEQUENCE [LARGE SCALE GENOMIC DNA]</scope>
    <source>
        <strain evidence="3 4">DSM 4740</strain>
    </source>
</reference>
<gene>
    <name evidence="2" type="ORF">HCU01_10550</name>
    <name evidence="3" type="ORF">SAMN05660971_01351</name>
</gene>
<dbReference type="Proteomes" id="UP000184123">
    <property type="component" value="Unassembled WGS sequence"/>
</dbReference>
<accession>A0A1M7DII7</accession>
<dbReference type="Proteomes" id="UP000321726">
    <property type="component" value="Unassembled WGS sequence"/>
</dbReference>
<sequence length="119" mass="13745">MIRSLKRHPLLLGLLGLIIAAWLGGLVVYTGMRLYGSISDFQIAMGENRHWLMVWRVIFYGGLALVWCRLWRPRILQSVEQDKDGGQQGRVLLHKLERMILIVLVLIEGYNLFIWWGGA</sequence>
<name>A0A1M7DII7_9GAMM</name>
<evidence type="ECO:0000313" key="4">
    <source>
        <dbReference type="Proteomes" id="UP000184123"/>
    </source>
</evidence>
<evidence type="ECO:0000313" key="2">
    <source>
        <dbReference type="EMBL" id="GEN23106.1"/>
    </source>
</evidence>
<keyword evidence="1" id="KW-0812">Transmembrane</keyword>
<keyword evidence="5" id="KW-1185">Reference proteome</keyword>
<keyword evidence="1" id="KW-1133">Transmembrane helix</keyword>
<feature type="transmembrane region" description="Helical" evidence="1">
    <location>
        <begin position="52"/>
        <end position="71"/>
    </location>
</feature>
<evidence type="ECO:0000256" key="1">
    <source>
        <dbReference type="SAM" id="Phobius"/>
    </source>
</evidence>
<dbReference type="STRING" id="44933.SAMN05660971_01351"/>
<evidence type="ECO:0000313" key="5">
    <source>
        <dbReference type="Proteomes" id="UP000321726"/>
    </source>
</evidence>
<keyword evidence="1" id="KW-0472">Membrane</keyword>
<organism evidence="3 4">
    <name type="scientific">Halomonas cupida</name>
    <dbReference type="NCBI Taxonomy" id="44933"/>
    <lineage>
        <taxon>Bacteria</taxon>
        <taxon>Pseudomonadati</taxon>
        <taxon>Pseudomonadota</taxon>
        <taxon>Gammaproteobacteria</taxon>
        <taxon>Oceanospirillales</taxon>
        <taxon>Halomonadaceae</taxon>
        <taxon>Halomonas</taxon>
    </lineage>
</organism>
<evidence type="ECO:0008006" key="6">
    <source>
        <dbReference type="Google" id="ProtNLM"/>
    </source>
</evidence>